<evidence type="ECO:0000313" key="2">
    <source>
        <dbReference type="EMBL" id="RKU41146.1"/>
    </source>
</evidence>
<dbReference type="Proteomes" id="UP000275385">
    <property type="component" value="Unassembled WGS sequence"/>
</dbReference>
<dbReference type="EMBL" id="QVQW01000081">
    <property type="protein sequence ID" value="RKU41146.1"/>
    <property type="molecule type" value="Genomic_DNA"/>
</dbReference>
<dbReference type="AlphaFoldDB" id="A0A420XZT6"/>
<comment type="caution">
    <text evidence="2">The sequence shown here is derived from an EMBL/GenBank/DDBJ whole genome shotgun (WGS) entry which is preliminary data.</text>
</comment>
<evidence type="ECO:0000313" key="3">
    <source>
        <dbReference type="Proteomes" id="UP000275385"/>
    </source>
</evidence>
<feature type="domain" description="AB hydrolase-1" evidence="1">
    <location>
        <begin position="35"/>
        <end position="174"/>
    </location>
</feature>
<gene>
    <name evidence="2" type="ORF">DL546_002068</name>
</gene>
<keyword evidence="3" id="KW-1185">Reference proteome</keyword>
<dbReference type="OrthoDB" id="8119704at2759"/>
<dbReference type="InterPro" id="IPR050266">
    <property type="entry name" value="AB_hydrolase_sf"/>
</dbReference>
<evidence type="ECO:0000259" key="1">
    <source>
        <dbReference type="Pfam" id="PF00561"/>
    </source>
</evidence>
<accession>A0A420XZT6</accession>
<dbReference type="InterPro" id="IPR000073">
    <property type="entry name" value="AB_hydrolase_1"/>
</dbReference>
<dbReference type="Pfam" id="PF00561">
    <property type="entry name" value="Abhydrolase_1"/>
    <property type="match status" value="1"/>
</dbReference>
<dbReference type="STRING" id="177199.A0A420XZT6"/>
<dbReference type="InterPro" id="IPR029058">
    <property type="entry name" value="AB_hydrolase_fold"/>
</dbReference>
<organism evidence="2 3">
    <name type="scientific">Coniochaeta pulveracea</name>
    <dbReference type="NCBI Taxonomy" id="177199"/>
    <lineage>
        <taxon>Eukaryota</taxon>
        <taxon>Fungi</taxon>
        <taxon>Dikarya</taxon>
        <taxon>Ascomycota</taxon>
        <taxon>Pezizomycotina</taxon>
        <taxon>Sordariomycetes</taxon>
        <taxon>Sordariomycetidae</taxon>
        <taxon>Coniochaetales</taxon>
        <taxon>Coniochaetaceae</taxon>
        <taxon>Coniochaeta</taxon>
    </lineage>
</organism>
<reference evidence="2 3" key="1">
    <citation type="submission" date="2018-08" db="EMBL/GenBank/DDBJ databases">
        <title>Draft genome of the lignicolous fungus Coniochaeta pulveracea.</title>
        <authorList>
            <person name="Borstlap C.J."/>
            <person name="De Witt R.N."/>
            <person name="Botha A."/>
            <person name="Volschenk H."/>
        </authorList>
    </citation>
    <scope>NUCLEOTIDE SEQUENCE [LARGE SCALE GENOMIC DNA]</scope>
    <source>
        <strain evidence="2 3">CAB683</strain>
    </source>
</reference>
<name>A0A420XZT6_9PEZI</name>
<dbReference type="GO" id="GO:0046464">
    <property type="term" value="P:acylglycerol catabolic process"/>
    <property type="evidence" value="ECO:0007669"/>
    <property type="project" value="TreeGrafter"/>
</dbReference>
<proteinExistence type="predicted"/>
<dbReference type="GO" id="GO:0047372">
    <property type="term" value="F:monoacylglycerol lipase activity"/>
    <property type="evidence" value="ECO:0007669"/>
    <property type="project" value="TreeGrafter"/>
</dbReference>
<dbReference type="SUPFAM" id="SSF53474">
    <property type="entry name" value="alpha/beta-Hydrolases"/>
    <property type="match status" value="1"/>
</dbReference>
<dbReference type="PANTHER" id="PTHR43798:SF5">
    <property type="entry name" value="MONOACYLGLYCEROL LIPASE ABHD6"/>
    <property type="match status" value="1"/>
</dbReference>
<dbReference type="PANTHER" id="PTHR43798">
    <property type="entry name" value="MONOACYLGLYCEROL LIPASE"/>
    <property type="match status" value="1"/>
</dbReference>
<dbReference type="Gene3D" id="3.40.50.1820">
    <property type="entry name" value="alpha/beta hydrolase"/>
    <property type="match status" value="1"/>
</dbReference>
<dbReference type="GO" id="GO:0016020">
    <property type="term" value="C:membrane"/>
    <property type="evidence" value="ECO:0007669"/>
    <property type="project" value="TreeGrafter"/>
</dbReference>
<protein>
    <recommendedName>
        <fullName evidence="1">AB hydrolase-1 domain-containing protein</fullName>
    </recommendedName>
</protein>
<sequence>MTDQETSFTQHVSSPSGDITYAYRLLGPHATNSTPPLLLLTHFRGTMDHWDPLLINTLCISRPVLLLDYPGVGHSTGRVATSIAQSADDVIEFLKLIDLKEIDILGFSLGGFVAQMIALNADPSVLRVRKLVLAGTGTSWGPEIPPNPTWAVEVASAPELTLESFQELFFPDTEAGRKASVAWWGRIHERKHISEERADWLSAGYMDGGAGMRKEIEQLAGFAGEETSKGQEGAWERLGELEAQVLVANGKVGSSCSPRLRGYELTERRMTR</sequence>